<dbReference type="RefSeq" id="WP_184451477.1">
    <property type="nucleotide sequence ID" value="NZ_JACHMK010000001.1"/>
</dbReference>
<reference evidence="1" key="1">
    <citation type="submission" date="2020-08" db="EMBL/GenBank/DDBJ databases">
        <title>Sequencing the genomes of 1000 actinobacteria strains.</title>
        <authorList>
            <person name="Klenk H.-P."/>
        </authorList>
    </citation>
    <scope>NUCLEOTIDE SEQUENCE</scope>
    <source>
        <strain evidence="1">DSM 10695</strain>
    </source>
</reference>
<dbReference type="InterPro" id="IPR002838">
    <property type="entry name" value="AIM24"/>
</dbReference>
<gene>
    <name evidence="1" type="ORF">HD592_000373</name>
</gene>
<dbReference type="EMBL" id="JACHMK010000001">
    <property type="protein sequence ID" value="MBB6333808.1"/>
    <property type="molecule type" value="Genomic_DNA"/>
</dbReference>
<proteinExistence type="predicted"/>
<dbReference type="Proteomes" id="UP000617426">
    <property type="component" value="Unassembled WGS sequence"/>
</dbReference>
<dbReference type="Gene3D" id="3.60.160.10">
    <property type="entry name" value="Mitochondrial biogenesis AIM24"/>
    <property type="match status" value="1"/>
</dbReference>
<dbReference type="PANTHER" id="PTHR38074">
    <property type="entry name" value="ALTERED INHERITANCE OF MITOCHONDRIA PROTEIN 24, MITOCHONDRIAL"/>
    <property type="match status" value="1"/>
</dbReference>
<dbReference type="InterPro" id="IPR016031">
    <property type="entry name" value="Trp_RNA-bd_attenuator-like_dom"/>
</dbReference>
<dbReference type="PANTHER" id="PTHR38074:SF1">
    <property type="entry name" value="ALTERED INHERITANCE OF MITOCHONDRIA PROTEIN 24, MITOCHONDRIAL"/>
    <property type="match status" value="1"/>
</dbReference>
<dbReference type="InterPro" id="IPR036983">
    <property type="entry name" value="AIM24_sf"/>
</dbReference>
<dbReference type="Pfam" id="PF01987">
    <property type="entry name" value="AIM24"/>
    <property type="match status" value="1"/>
</dbReference>
<dbReference type="SUPFAM" id="SSF51219">
    <property type="entry name" value="TRAP-like"/>
    <property type="match status" value="1"/>
</dbReference>
<sequence length="266" mass="27619">MTFQIHNFTDNDDITTIAQIGAFSVIEYAKDLSVDTASAQRAFFESQMNVRRKQLVIGLQGGAVMVQAGAMQWTAGRVSANTGVKGAGDFIGKMFRGAVTGESAIKPEYSGTGLVVLEPTTRHILLQDLAQWGGGVVVEDGMFLACDAGVEHKLIARSNLSSAVGGGEGLFNLGLFGSGVVALESAVPAAELIAVDLNEDELHIDGPLAVAWSPSLQFTVERSGRSLIGSMASGEGLVNVFRGTGRVLMSPVAATNLASAAAMSGE</sequence>
<organism evidence="1 2">
    <name type="scientific">Schaalia hyovaginalis</name>
    <dbReference type="NCBI Taxonomy" id="29316"/>
    <lineage>
        <taxon>Bacteria</taxon>
        <taxon>Bacillati</taxon>
        <taxon>Actinomycetota</taxon>
        <taxon>Actinomycetes</taxon>
        <taxon>Actinomycetales</taxon>
        <taxon>Actinomycetaceae</taxon>
        <taxon>Schaalia</taxon>
    </lineage>
</organism>
<accession>A0A923E0R1</accession>
<evidence type="ECO:0000313" key="2">
    <source>
        <dbReference type="Proteomes" id="UP000617426"/>
    </source>
</evidence>
<dbReference type="AlphaFoldDB" id="A0A923E0R1"/>
<keyword evidence="2" id="KW-1185">Reference proteome</keyword>
<name>A0A923E0R1_9ACTO</name>
<comment type="caution">
    <text evidence="1">The sequence shown here is derived from an EMBL/GenBank/DDBJ whole genome shotgun (WGS) entry which is preliminary data.</text>
</comment>
<protein>
    <submittedName>
        <fullName evidence="1">Uncharacterized protein (AIM24 family)</fullName>
    </submittedName>
</protein>
<evidence type="ECO:0000313" key="1">
    <source>
        <dbReference type="EMBL" id="MBB6333808.1"/>
    </source>
</evidence>